<evidence type="ECO:0000313" key="1">
    <source>
        <dbReference type="EMBL" id="KKM16486.1"/>
    </source>
</evidence>
<sequence>MTKLNNEAFKKDKKMMDLNGGSLTKEQEECDHDFGDLNKTIAECSKCGLRNMTTVDLSESDLIKIGMGWWQ</sequence>
<name>A0A0F9HMF4_9ZZZZ</name>
<proteinExistence type="predicted"/>
<reference evidence="1" key="1">
    <citation type="journal article" date="2015" name="Nature">
        <title>Complex archaea that bridge the gap between prokaryotes and eukaryotes.</title>
        <authorList>
            <person name="Spang A."/>
            <person name="Saw J.H."/>
            <person name="Jorgensen S.L."/>
            <person name="Zaremba-Niedzwiedzka K."/>
            <person name="Martijn J."/>
            <person name="Lind A.E."/>
            <person name="van Eijk R."/>
            <person name="Schleper C."/>
            <person name="Guy L."/>
            <person name="Ettema T.J."/>
        </authorList>
    </citation>
    <scope>NUCLEOTIDE SEQUENCE</scope>
</reference>
<organism evidence="1">
    <name type="scientific">marine sediment metagenome</name>
    <dbReference type="NCBI Taxonomy" id="412755"/>
    <lineage>
        <taxon>unclassified sequences</taxon>
        <taxon>metagenomes</taxon>
        <taxon>ecological metagenomes</taxon>
    </lineage>
</organism>
<gene>
    <name evidence="1" type="ORF">LCGC14_1685380</name>
</gene>
<dbReference type="AlphaFoldDB" id="A0A0F9HMF4"/>
<dbReference type="EMBL" id="LAZR01014663">
    <property type="protein sequence ID" value="KKM16486.1"/>
    <property type="molecule type" value="Genomic_DNA"/>
</dbReference>
<protein>
    <submittedName>
        <fullName evidence="1">Uncharacterized protein</fullName>
    </submittedName>
</protein>
<comment type="caution">
    <text evidence="1">The sequence shown here is derived from an EMBL/GenBank/DDBJ whole genome shotgun (WGS) entry which is preliminary data.</text>
</comment>
<accession>A0A0F9HMF4</accession>